<comment type="caution">
    <text evidence="1">The sequence shown here is derived from an EMBL/GenBank/DDBJ whole genome shotgun (WGS) entry which is preliminary data.</text>
</comment>
<protein>
    <submittedName>
        <fullName evidence="1">DUF309 domain-containing protein</fullName>
    </submittedName>
</protein>
<sequence length="165" mass="19148">MVMNPLFVQYCAYFNGNKDYFECHEVLEEYWKEIAPGDREHILVGFVQLATGLYHWRRDNKNGALRTLQKAYYCLQKESPFFDMLDQSDLLQKLQKAITALEMEEAFQAFQLTIINEPFAQLVNAQIAALEPMASTFLRDKHKLRDRSAIVAERHAKLNAKKGSV</sequence>
<evidence type="ECO:0000313" key="1">
    <source>
        <dbReference type="EMBL" id="MEC1179171.1"/>
    </source>
</evidence>
<dbReference type="AlphaFoldDB" id="A0AAW9NW29"/>
<dbReference type="InterPro" id="IPR005500">
    <property type="entry name" value="DUF309"/>
</dbReference>
<reference evidence="1 2" key="1">
    <citation type="submission" date="2023-03" db="EMBL/GenBank/DDBJ databases">
        <title>Bacillus Genome Sequencing.</title>
        <authorList>
            <person name="Dunlap C."/>
        </authorList>
    </citation>
    <scope>NUCLEOTIDE SEQUENCE [LARGE SCALE GENOMIC DNA]</scope>
    <source>
        <strain evidence="1 2">B-59205</strain>
    </source>
</reference>
<dbReference type="InterPro" id="IPR023203">
    <property type="entry name" value="TTHA0068_sf"/>
</dbReference>
<dbReference type="Pfam" id="PF03745">
    <property type="entry name" value="DUF309"/>
    <property type="match status" value="1"/>
</dbReference>
<gene>
    <name evidence="1" type="ORF">P9B03_11810</name>
</gene>
<dbReference type="Gene3D" id="1.10.3450.10">
    <property type="entry name" value="TTHA0068-like"/>
    <property type="match status" value="1"/>
</dbReference>
<dbReference type="Proteomes" id="UP001344888">
    <property type="component" value="Unassembled WGS sequence"/>
</dbReference>
<dbReference type="SUPFAM" id="SSF140663">
    <property type="entry name" value="TTHA0068-like"/>
    <property type="match status" value="1"/>
</dbReference>
<organism evidence="1 2">
    <name type="scientific">Metasolibacillus meyeri</name>
    <dbReference type="NCBI Taxonomy" id="1071052"/>
    <lineage>
        <taxon>Bacteria</taxon>
        <taxon>Bacillati</taxon>
        <taxon>Bacillota</taxon>
        <taxon>Bacilli</taxon>
        <taxon>Bacillales</taxon>
        <taxon>Caryophanaceae</taxon>
        <taxon>Metasolibacillus</taxon>
    </lineage>
</organism>
<dbReference type="PANTHER" id="PTHR34796">
    <property type="entry name" value="EXPRESSED PROTEIN"/>
    <property type="match status" value="1"/>
</dbReference>
<keyword evidence="2" id="KW-1185">Reference proteome</keyword>
<dbReference type="EMBL" id="JARSFG010000016">
    <property type="protein sequence ID" value="MEC1179171.1"/>
    <property type="molecule type" value="Genomic_DNA"/>
</dbReference>
<dbReference type="PANTHER" id="PTHR34796:SF1">
    <property type="entry name" value="EXPRESSED PROTEIN"/>
    <property type="match status" value="1"/>
</dbReference>
<evidence type="ECO:0000313" key="2">
    <source>
        <dbReference type="Proteomes" id="UP001344888"/>
    </source>
</evidence>
<dbReference type="RefSeq" id="WP_326123667.1">
    <property type="nucleotide sequence ID" value="NZ_JARSFG010000016.1"/>
</dbReference>
<accession>A0AAW9NW29</accession>
<name>A0AAW9NW29_9BACL</name>
<proteinExistence type="predicted"/>